<evidence type="ECO:0000256" key="3">
    <source>
        <dbReference type="SAM" id="Coils"/>
    </source>
</evidence>
<reference evidence="6 7" key="1">
    <citation type="submission" date="2019-09" db="EMBL/GenBank/DDBJ databases">
        <title>NBRP : Genome information of microbial organism related human and environment.</title>
        <authorList>
            <person name="Hattori M."/>
            <person name="Oshima K."/>
            <person name="Inaba H."/>
            <person name="Suda W."/>
            <person name="Sakamoto M."/>
            <person name="Iino T."/>
            <person name="Kitahara M."/>
            <person name="Oshida Y."/>
            <person name="Iida T."/>
            <person name="Kudo T."/>
            <person name="Itoh T."/>
            <person name="Ohkuma M."/>
        </authorList>
    </citation>
    <scope>NUCLEOTIDE SEQUENCE [LARGE SCALE GENOMIC DNA]</scope>
    <source>
        <strain evidence="6 7">Q-1</strain>
    </source>
</reference>
<keyword evidence="3" id="KW-0175">Coiled coil</keyword>
<protein>
    <submittedName>
        <fullName evidence="6">Uncharacterized protein</fullName>
    </submittedName>
</protein>
<feature type="domain" description="Recombinase zinc beta ribbon" evidence="5">
    <location>
        <begin position="141"/>
        <end position="197"/>
    </location>
</feature>
<proteinExistence type="predicted"/>
<keyword evidence="7" id="KW-1185">Reference proteome</keyword>
<dbReference type="PANTHER" id="PTHR30461:SF2">
    <property type="entry name" value="SERINE RECOMBINASE PINE-RELATED"/>
    <property type="match status" value="1"/>
</dbReference>
<dbReference type="Gene3D" id="3.90.1750.20">
    <property type="entry name" value="Putative Large Serine Recombinase, Chain B, Domain 2"/>
    <property type="match status" value="1"/>
</dbReference>
<dbReference type="InterPro" id="IPR025827">
    <property type="entry name" value="Zn_ribbon_recom_dom"/>
</dbReference>
<evidence type="ECO:0000256" key="1">
    <source>
        <dbReference type="ARBA" id="ARBA00023125"/>
    </source>
</evidence>
<name>A0A5A7NCI4_9PROT</name>
<evidence type="ECO:0000259" key="5">
    <source>
        <dbReference type="Pfam" id="PF13408"/>
    </source>
</evidence>
<keyword evidence="1" id="KW-0238">DNA-binding</keyword>
<dbReference type="Pfam" id="PF07508">
    <property type="entry name" value="Recombinase"/>
    <property type="match status" value="1"/>
</dbReference>
<dbReference type="InterPro" id="IPR038109">
    <property type="entry name" value="DNA_bind_recomb_sf"/>
</dbReference>
<evidence type="ECO:0000259" key="4">
    <source>
        <dbReference type="Pfam" id="PF07508"/>
    </source>
</evidence>
<dbReference type="Proteomes" id="UP000324996">
    <property type="component" value="Unassembled WGS sequence"/>
</dbReference>
<dbReference type="EMBL" id="BKCN01000019">
    <property type="protein sequence ID" value="GER05180.1"/>
    <property type="molecule type" value="Genomic_DNA"/>
</dbReference>
<evidence type="ECO:0000313" key="7">
    <source>
        <dbReference type="Proteomes" id="UP000324996"/>
    </source>
</evidence>
<dbReference type="AlphaFoldDB" id="A0A5A7NCI4"/>
<evidence type="ECO:0000313" key="6">
    <source>
        <dbReference type="EMBL" id="GER05180.1"/>
    </source>
</evidence>
<dbReference type="PANTHER" id="PTHR30461">
    <property type="entry name" value="DNA-INVERTASE FROM LAMBDOID PROPHAGE"/>
    <property type="match status" value="1"/>
</dbReference>
<feature type="domain" description="Recombinase" evidence="4">
    <location>
        <begin position="39"/>
        <end position="125"/>
    </location>
</feature>
<dbReference type="GO" id="GO:0003677">
    <property type="term" value="F:DNA binding"/>
    <property type="evidence" value="ECO:0007669"/>
    <property type="project" value="UniProtKB-KW"/>
</dbReference>
<sequence length="402" mass="45819">MRSRALNGYWVFQAPVGYRYERVSGQGKVLHPDEPTASILTEALEGYACERFATQAEVKRFLESHPQFPTNANGEVTNQRVNDLLNQPLYAGYLELPKWDVSFRPGRHEGLITLETFKAIQDRLNGIARVPARKDINEDFPLRGFVLCGCCGNPLTANWSKGKAAHYPYYLCRHKDCEAAGKSVRREVVEQEFETLLKSLRPSDELFDRASALFRDLWEQFALTVKAQGQSVKAEASQIERKIAQLMDRLVDADSESVIRAYEKRIGDLETERMVLRERIEKCGTPLDTYEETFEHSMMFLANPWNLWENGRIEHRQTVLKLAFADQLAYCRETGFRTPNISLPFKALGDICSGNFRMAHPTRFELVTSAFGGQRSIQLSYGCQRWPSGRQRPGHSCQAGGH</sequence>
<evidence type="ECO:0000256" key="2">
    <source>
        <dbReference type="ARBA" id="ARBA00023172"/>
    </source>
</evidence>
<keyword evidence="2" id="KW-0233">DNA recombination</keyword>
<organism evidence="6 7">
    <name type="scientific">Iodidimonas nitroreducens</name>
    <dbReference type="NCBI Taxonomy" id="1236968"/>
    <lineage>
        <taxon>Bacteria</taxon>
        <taxon>Pseudomonadati</taxon>
        <taxon>Pseudomonadota</taxon>
        <taxon>Alphaproteobacteria</taxon>
        <taxon>Iodidimonadales</taxon>
        <taxon>Iodidimonadaceae</taxon>
        <taxon>Iodidimonas</taxon>
    </lineage>
</organism>
<dbReference type="Pfam" id="PF13408">
    <property type="entry name" value="Zn_ribbon_recom"/>
    <property type="match status" value="1"/>
</dbReference>
<dbReference type="InterPro" id="IPR050639">
    <property type="entry name" value="SSR_resolvase"/>
</dbReference>
<gene>
    <name evidence="6" type="ORF">JCM17846_28620</name>
</gene>
<feature type="coiled-coil region" evidence="3">
    <location>
        <begin position="229"/>
        <end position="279"/>
    </location>
</feature>
<comment type="caution">
    <text evidence="6">The sequence shown here is derived from an EMBL/GenBank/DDBJ whole genome shotgun (WGS) entry which is preliminary data.</text>
</comment>
<accession>A0A5A7NCI4</accession>
<dbReference type="GO" id="GO:0000150">
    <property type="term" value="F:DNA strand exchange activity"/>
    <property type="evidence" value="ECO:0007669"/>
    <property type="project" value="InterPro"/>
</dbReference>
<dbReference type="InterPro" id="IPR011109">
    <property type="entry name" value="DNA_bind_recombinase_dom"/>
</dbReference>